<accession>A0ABS6GIT9</accession>
<feature type="region of interest" description="Disordered" evidence="1">
    <location>
        <begin position="66"/>
        <end position="86"/>
    </location>
</feature>
<organism evidence="2 3">
    <name type="scientific">Enterobacter sichuanensis</name>
    <dbReference type="NCBI Taxonomy" id="2071710"/>
    <lineage>
        <taxon>Bacteria</taxon>
        <taxon>Pseudomonadati</taxon>
        <taxon>Pseudomonadota</taxon>
        <taxon>Gammaproteobacteria</taxon>
        <taxon>Enterobacterales</taxon>
        <taxon>Enterobacteriaceae</taxon>
        <taxon>Enterobacter</taxon>
        <taxon>Enterobacter cloacae complex</taxon>
    </lineage>
</organism>
<evidence type="ECO:0000313" key="2">
    <source>
        <dbReference type="EMBL" id="MBU5926327.1"/>
    </source>
</evidence>
<sequence length="86" mass="9463">MNTYQTIHVDGSEVRIHPYGNQSMNMSNGQLTPKSGLNAHIHKQNHLGDQLDDLGNISTDPNLTHIGIRNPADYPVVRGRPHGSGR</sequence>
<evidence type="ECO:0000256" key="1">
    <source>
        <dbReference type="SAM" id="MobiDB-lite"/>
    </source>
</evidence>
<gene>
    <name evidence="2" type="ORF">KQV47_19345</name>
</gene>
<proteinExistence type="predicted"/>
<protein>
    <submittedName>
        <fullName evidence="2">Uncharacterized protein</fullName>
    </submittedName>
</protein>
<name>A0ABS6GIT9_9ENTR</name>
<evidence type="ECO:0000313" key="3">
    <source>
        <dbReference type="Proteomes" id="UP000787201"/>
    </source>
</evidence>
<dbReference type="EMBL" id="JAHLTI010000021">
    <property type="protein sequence ID" value="MBU5926327.1"/>
    <property type="molecule type" value="Genomic_DNA"/>
</dbReference>
<dbReference type="Proteomes" id="UP000787201">
    <property type="component" value="Unassembled WGS sequence"/>
</dbReference>
<dbReference type="RefSeq" id="WP_170940838.1">
    <property type="nucleotide sequence ID" value="NZ_JAHLTI010000021.1"/>
</dbReference>
<comment type="caution">
    <text evidence="2">The sequence shown here is derived from an EMBL/GenBank/DDBJ whole genome shotgun (WGS) entry which is preliminary data.</text>
</comment>
<keyword evidence="3" id="KW-1185">Reference proteome</keyword>
<reference evidence="2 3" key="1">
    <citation type="submission" date="2021-06" db="EMBL/GenBank/DDBJ databases">
        <authorList>
            <person name="Stanton E."/>
        </authorList>
    </citation>
    <scope>NUCLEOTIDE SEQUENCE [LARGE SCALE GENOMIC DNA]</scope>
    <source>
        <strain evidence="2 3">2021EL-00146</strain>
    </source>
</reference>